<dbReference type="Proteomes" id="UP000426235">
    <property type="component" value="Chromosome"/>
</dbReference>
<name>A0A6I6GV12_9PSED</name>
<dbReference type="AlphaFoldDB" id="A0A6I6GV12"/>
<sequence>MTIASDDCQKSERQITDLSGGTEANPAALLVQQIPLCRFTNTVSDREESMDFNTSLEAYLAENAIITFASGMTKEERQDALDLLMQARMFASNAYDAKVHWKSWMDRYRNRLEKHGCQLLSLISEPPRVITSADELQGIAATVVGNVGSAALADMVAFAIGSIGQTEYADRFFSNGENGGALSDFVAVPCEKTPSGDILLVVFGMNVGLSVETRDFDFWTQTQRDMVLSVVGGLYRFDRDMYAKYREAISASLAGTAKARVKKLDIKPRQR</sequence>
<evidence type="ECO:0000313" key="3">
    <source>
        <dbReference type="Proteomes" id="UP000426235"/>
    </source>
</evidence>
<dbReference type="EMBL" id="CP046621">
    <property type="protein sequence ID" value="QGW78362.1"/>
    <property type="molecule type" value="Genomic_DNA"/>
</dbReference>
<evidence type="ECO:0000313" key="2">
    <source>
        <dbReference type="EMBL" id="QGW78362.1"/>
    </source>
</evidence>
<gene>
    <name evidence="2" type="ORF">GPJ81_17275</name>
</gene>
<accession>A0A6I6GV12</accession>
<dbReference type="RefSeq" id="WP_157193250.1">
    <property type="nucleotide sequence ID" value="NZ_CP046621.1"/>
</dbReference>
<evidence type="ECO:0000256" key="1">
    <source>
        <dbReference type="SAM" id="MobiDB-lite"/>
    </source>
</evidence>
<organism evidence="2 3">
    <name type="scientific">Pseudomonas alkylphenolica</name>
    <dbReference type="NCBI Taxonomy" id="237609"/>
    <lineage>
        <taxon>Bacteria</taxon>
        <taxon>Pseudomonadati</taxon>
        <taxon>Pseudomonadota</taxon>
        <taxon>Gammaproteobacteria</taxon>
        <taxon>Pseudomonadales</taxon>
        <taxon>Pseudomonadaceae</taxon>
        <taxon>Pseudomonas</taxon>
    </lineage>
</organism>
<proteinExistence type="predicted"/>
<keyword evidence="3" id="KW-1185">Reference proteome</keyword>
<feature type="region of interest" description="Disordered" evidence="1">
    <location>
        <begin position="1"/>
        <end position="20"/>
    </location>
</feature>
<protein>
    <submittedName>
        <fullName evidence="2">Uncharacterized protein</fullName>
    </submittedName>
</protein>
<reference evidence="2" key="1">
    <citation type="submission" date="2019-12" db="EMBL/GenBank/DDBJ databases">
        <title>Hybrid Genome Assemblies of two High G+C Isolates from Undergraduate Microbiology Courses.</title>
        <authorList>
            <person name="Ne Ville C.J."/>
            <person name="Enright D."/>
            <person name="Hernandez I."/>
            <person name="Dodsworth J."/>
            <person name="Orwin P.M."/>
        </authorList>
    </citation>
    <scope>NUCLEOTIDE SEQUENCE [LARGE SCALE GENOMIC DNA]</scope>
    <source>
        <strain evidence="2">Neo</strain>
    </source>
</reference>